<evidence type="ECO:0008006" key="3">
    <source>
        <dbReference type="Google" id="ProtNLM"/>
    </source>
</evidence>
<dbReference type="EMBL" id="BRYA01000044">
    <property type="protein sequence ID" value="GMI34592.1"/>
    <property type="molecule type" value="Genomic_DNA"/>
</dbReference>
<dbReference type="OrthoDB" id="199385at2759"/>
<reference evidence="2" key="1">
    <citation type="journal article" date="2023" name="Commun. Biol.">
        <title>Genome analysis of Parmales, the sister group of diatoms, reveals the evolutionary specialization of diatoms from phago-mixotrophs to photoautotrophs.</title>
        <authorList>
            <person name="Ban H."/>
            <person name="Sato S."/>
            <person name="Yoshikawa S."/>
            <person name="Yamada K."/>
            <person name="Nakamura Y."/>
            <person name="Ichinomiya M."/>
            <person name="Sato N."/>
            <person name="Blanc-Mathieu R."/>
            <person name="Endo H."/>
            <person name="Kuwata A."/>
            <person name="Ogata H."/>
        </authorList>
    </citation>
    <scope>NUCLEOTIDE SEQUENCE [LARGE SCALE GENOMIC DNA]</scope>
</reference>
<gene>
    <name evidence="1" type="ORF">TrCOL_g1288</name>
</gene>
<dbReference type="AlphaFoldDB" id="A0A9W7G791"/>
<accession>A0A9W7G791</accession>
<protein>
    <recommendedName>
        <fullName evidence="3">Alpha/beta hydrolase</fullName>
    </recommendedName>
</protein>
<sequence>MVAVYMPENSSGKSLVFLGGYIVSSFPIYFYKQFVEMIGDSTGRPVVCIQYDDILGGAGTGFGNHRKSAEVALEACREMGLMEVDIVAHSLGCKIATIIRDEGLGGEDCKCVFVSPNNQDLDGSLDYTLGVLRKLGGSERAEEAERALGSLKMLIRGLGGKFFKFNPDREAFWDIARRVFRINKGNLKIISLEGEGEEGLDEAFEWIMEIGKKARELSLEGVVDLEVQRGDETDETLVVSSKSSEGQGENNSISVDVLDFPHLSPCYFDLTSQFNRASATGFDSKFGKVGKLEMVEEIAKLVSEFIKQR</sequence>
<evidence type="ECO:0000313" key="1">
    <source>
        <dbReference type="EMBL" id="GMI34592.1"/>
    </source>
</evidence>
<proteinExistence type="predicted"/>
<evidence type="ECO:0000313" key="2">
    <source>
        <dbReference type="Proteomes" id="UP001165065"/>
    </source>
</evidence>
<comment type="caution">
    <text evidence="1">The sequence shown here is derived from an EMBL/GenBank/DDBJ whole genome shotgun (WGS) entry which is preliminary data.</text>
</comment>
<name>A0A9W7G791_9STRA</name>
<dbReference type="Proteomes" id="UP001165065">
    <property type="component" value="Unassembled WGS sequence"/>
</dbReference>
<keyword evidence="2" id="KW-1185">Reference proteome</keyword>
<organism evidence="1 2">
    <name type="scientific">Triparma columacea</name>
    <dbReference type="NCBI Taxonomy" id="722753"/>
    <lineage>
        <taxon>Eukaryota</taxon>
        <taxon>Sar</taxon>
        <taxon>Stramenopiles</taxon>
        <taxon>Ochrophyta</taxon>
        <taxon>Bolidophyceae</taxon>
        <taxon>Parmales</taxon>
        <taxon>Triparmaceae</taxon>
        <taxon>Triparma</taxon>
    </lineage>
</organism>